<evidence type="ECO:0000256" key="4">
    <source>
        <dbReference type="ARBA" id="ARBA00022478"/>
    </source>
</evidence>
<proteinExistence type="inferred from homology"/>
<comment type="function">
    <text evidence="10">Promotes RNA polymerase assembly. Latches the N- and C-terminal regions of the beta' subunit thereby facilitating its interaction with the beta and alpha subunits.</text>
</comment>
<evidence type="ECO:0000256" key="9">
    <source>
        <dbReference type="ARBA" id="ARBA00048552"/>
    </source>
</evidence>
<comment type="similarity">
    <text evidence="1 10">Belongs to the RNA polymerase subunit omega family.</text>
</comment>
<keyword evidence="7 10" id="KW-0804">Transcription</keyword>
<comment type="subunit">
    <text evidence="10">The RNAP catalytic core consists of 2 alpha, 1 beta, 1 beta' and 1 omega subunit. When a sigma factor is associated with the core the holoenzyme is formed, which can initiate transcription.</text>
</comment>
<evidence type="ECO:0000256" key="5">
    <source>
        <dbReference type="ARBA" id="ARBA00022679"/>
    </source>
</evidence>
<evidence type="ECO:0000256" key="3">
    <source>
        <dbReference type="ARBA" id="ARBA00013725"/>
    </source>
</evidence>
<dbReference type="EMBL" id="CP003359">
    <property type="protein sequence ID" value="AGB40826.1"/>
    <property type="molecule type" value="Genomic_DNA"/>
</dbReference>
<comment type="catalytic activity">
    <reaction evidence="9 10">
        <text>RNA(n) + a ribonucleoside 5'-triphosphate = RNA(n+1) + diphosphate</text>
        <dbReference type="Rhea" id="RHEA:21248"/>
        <dbReference type="Rhea" id="RHEA-COMP:14527"/>
        <dbReference type="Rhea" id="RHEA-COMP:17342"/>
        <dbReference type="ChEBI" id="CHEBI:33019"/>
        <dbReference type="ChEBI" id="CHEBI:61557"/>
        <dbReference type="ChEBI" id="CHEBI:140395"/>
        <dbReference type="EC" id="2.7.7.6"/>
    </reaction>
</comment>
<dbReference type="AlphaFoldDB" id="L0K755"/>
<name>L0K755_HALHC</name>
<dbReference type="eggNOG" id="COG1758">
    <property type="taxonomic scope" value="Bacteria"/>
</dbReference>
<dbReference type="InterPro" id="IPR003716">
    <property type="entry name" value="DNA-dir_RNA_pol_omega"/>
</dbReference>
<accession>L0K755</accession>
<dbReference type="InterPro" id="IPR006110">
    <property type="entry name" value="Pol_omega/Rpo6/RPB6"/>
</dbReference>
<dbReference type="OrthoDB" id="9815459at2"/>
<dbReference type="RefSeq" id="WP_015326551.1">
    <property type="nucleotide sequence ID" value="NC_019978.1"/>
</dbReference>
<keyword evidence="5 10" id="KW-0808">Transferase</keyword>
<sequence>MHLSEPHLSEVLKNGSSKFANILVAAKRAKELKDGADPLLEEYDGIKDVSKALQEVAAGKIEPNLNKE</sequence>
<dbReference type="Gene3D" id="3.90.940.10">
    <property type="match status" value="1"/>
</dbReference>
<keyword evidence="6 10" id="KW-0548">Nucleotidyltransferase</keyword>
<protein>
    <recommendedName>
        <fullName evidence="3 10">DNA-directed RNA polymerase subunit omega</fullName>
        <shortName evidence="10">RNAP omega subunit</shortName>
        <ecNumber evidence="2 10">2.7.7.6</ecNumber>
    </recommendedName>
    <alternativeName>
        <fullName evidence="10">RNA polymerase omega subunit</fullName>
    </alternativeName>
    <alternativeName>
        <fullName evidence="8 10">Transcriptase subunit omega</fullName>
    </alternativeName>
</protein>
<evidence type="ECO:0000256" key="7">
    <source>
        <dbReference type="ARBA" id="ARBA00023163"/>
    </source>
</evidence>
<evidence type="ECO:0000256" key="6">
    <source>
        <dbReference type="ARBA" id="ARBA00022695"/>
    </source>
</evidence>
<dbReference type="NCBIfam" id="TIGR00690">
    <property type="entry name" value="rpoZ"/>
    <property type="match status" value="1"/>
</dbReference>
<gene>
    <name evidence="10" type="primary">rpoZ</name>
    <name evidence="11" type="ordered locus">Halha_0860</name>
</gene>
<dbReference type="KEGG" id="hhl:Halha_0860"/>
<dbReference type="InterPro" id="IPR036161">
    <property type="entry name" value="RPB6/omega-like_sf"/>
</dbReference>
<organism evidence="11 12">
    <name type="scientific">Halobacteroides halobius (strain ATCC 35273 / DSM 5150 / MD-1)</name>
    <dbReference type="NCBI Taxonomy" id="748449"/>
    <lineage>
        <taxon>Bacteria</taxon>
        <taxon>Bacillati</taxon>
        <taxon>Bacillota</taxon>
        <taxon>Clostridia</taxon>
        <taxon>Halanaerobiales</taxon>
        <taxon>Halobacteroidaceae</taxon>
        <taxon>Halobacteroides</taxon>
    </lineage>
</organism>
<evidence type="ECO:0000256" key="8">
    <source>
        <dbReference type="ARBA" id="ARBA00029924"/>
    </source>
</evidence>
<dbReference type="STRING" id="748449.Halha_0860"/>
<dbReference type="PANTHER" id="PTHR34476">
    <property type="entry name" value="DNA-DIRECTED RNA POLYMERASE SUBUNIT OMEGA"/>
    <property type="match status" value="1"/>
</dbReference>
<evidence type="ECO:0000313" key="11">
    <source>
        <dbReference type="EMBL" id="AGB40826.1"/>
    </source>
</evidence>
<evidence type="ECO:0000256" key="2">
    <source>
        <dbReference type="ARBA" id="ARBA00012418"/>
    </source>
</evidence>
<evidence type="ECO:0000256" key="10">
    <source>
        <dbReference type="HAMAP-Rule" id="MF_00366"/>
    </source>
</evidence>
<evidence type="ECO:0000256" key="1">
    <source>
        <dbReference type="ARBA" id="ARBA00006711"/>
    </source>
</evidence>
<dbReference type="HOGENOM" id="CLU_125406_6_0_9"/>
<dbReference type="SUPFAM" id="SSF63562">
    <property type="entry name" value="RPB6/omega subunit-like"/>
    <property type="match status" value="1"/>
</dbReference>
<keyword evidence="12" id="KW-1185">Reference proteome</keyword>
<reference evidence="12" key="1">
    <citation type="submission" date="2012-02" db="EMBL/GenBank/DDBJ databases">
        <title>The complete genome of Halobacteroides halobius DSM 5150.</title>
        <authorList>
            <person name="Lucas S."/>
            <person name="Copeland A."/>
            <person name="Lapidus A."/>
            <person name="Glavina del Rio T."/>
            <person name="Dalin E."/>
            <person name="Tice H."/>
            <person name="Bruce D."/>
            <person name="Goodwin L."/>
            <person name="Pitluck S."/>
            <person name="Peters L."/>
            <person name="Mikhailova N."/>
            <person name="Gu W."/>
            <person name="Kyrpides N."/>
            <person name="Mavromatis K."/>
            <person name="Ivanova N."/>
            <person name="Brettin T."/>
            <person name="Detter J.C."/>
            <person name="Han C."/>
            <person name="Larimer F."/>
            <person name="Land M."/>
            <person name="Hauser L."/>
            <person name="Markowitz V."/>
            <person name="Cheng J.-F."/>
            <person name="Hugenholtz P."/>
            <person name="Woyke T."/>
            <person name="Wu D."/>
            <person name="Tindall B."/>
            <person name="Pomrenke H."/>
            <person name="Brambilla E."/>
            <person name="Klenk H.-P."/>
            <person name="Eisen J.A."/>
        </authorList>
    </citation>
    <scope>NUCLEOTIDE SEQUENCE [LARGE SCALE GENOMIC DNA]</scope>
    <source>
        <strain evidence="12">ATCC 35273 / DSM 5150 / MD-1</strain>
    </source>
</reference>
<dbReference type="Proteomes" id="UP000010880">
    <property type="component" value="Chromosome"/>
</dbReference>
<dbReference type="GO" id="GO:0006351">
    <property type="term" value="P:DNA-templated transcription"/>
    <property type="evidence" value="ECO:0007669"/>
    <property type="project" value="UniProtKB-UniRule"/>
</dbReference>
<keyword evidence="4 10" id="KW-0240">DNA-directed RNA polymerase</keyword>
<dbReference type="HAMAP" id="MF_00366">
    <property type="entry name" value="RNApol_bact_RpoZ"/>
    <property type="match status" value="1"/>
</dbReference>
<evidence type="ECO:0000313" key="12">
    <source>
        <dbReference type="Proteomes" id="UP000010880"/>
    </source>
</evidence>
<dbReference type="Pfam" id="PF01192">
    <property type="entry name" value="RNA_pol_Rpb6"/>
    <property type="match status" value="1"/>
</dbReference>
<dbReference type="SMART" id="SM01409">
    <property type="entry name" value="RNA_pol_Rpb6"/>
    <property type="match status" value="1"/>
</dbReference>
<dbReference type="EC" id="2.7.7.6" evidence="2 10"/>
<dbReference type="GO" id="GO:0000428">
    <property type="term" value="C:DNA-directed RNA polymerase complex"/>
    <property type="evidence" value="ECO:0007669"/>
    <property type="project" value="UniProtKB-KW"/>
</dbReference>
<dbReference type="GO" id="GO:0003677">
    <property type="term" value="F:DNA binding"/>
    <property type="evidence" value="ECO:0007669"/>
    <property type="project" value="UniProtKB-UniRule"/>
</dbReference>
<dbReference type="PANTHER" id="PTHR34476:SF1">
    <property type="entry name" value="DNA-DIRECTED RNA POLYMERASE SUBUNIT OMEGA"/>
    <property type="match status" value="1"/>
</dbReference>
<dbReference type="GO" id="GO:0003899">
    <property type="term" value="F:DNA-directed RNA polymerase activity"/>
    <property type="evidence" value="ECO:0007669"/>
    <property type="project" value="UniProtKB-UniRule"/>
</dbReference>